<evidence type="ECO:0000256" key="1">
    <source>
        <dbReference type="ARBA" id="ARBA00009129"/>
    </source>
</evidence>
<name>A0A7U7J5A8_9GAMM</name>
<organism evidence="3 4">
    <name type="scientific">Candidatus Contendobacter odensis Run_B_J11</name>
    <dbReference type="NCBI Taxonomy" id="1400861"/>
    <lineage>
        <taxon>Bacteria</taxon>
        <taxon>Pseudomonadati</taxon>
        <taxon>Pseudomonadota</taxon>
        <taxon>Gammaproteobacteria</taxon>
        <taxon>Candidatus Competibacteraceae</taxon>
        <taxon>Candidatus Contendibacter</taxon>
    </lineage>
</organism>
<dbReference type="Proteomes" id="UP000019184">
    <property type="component" value="Unassembled WGS sequence"/>
</dbReference>
<accession>A0A7U7J5A8</accession>
<keyword evidence="4" id="KW-1185">Reference proteome</keyword>
<dbReference type="InterPro" id="IPR008462">
    <property type="entry name" value="CsbD"/>
</dbReference>
<proteinExistence type="inferred from homology"/>
<comment type="caution">
    <text evidence="3">The sequence shown here is derived from an EMBL/GenBank/DDBJ whole genome shotgun (WGS) entry which is preliminary data.</text>
</comment>
<comment type="similarity">
    <text evidence="1">Belongs to the UPF0337 (CsbD) family.</text>
</comment>
<dbReference type="InterPro" id="IPR036629">
    <property type="entry name" value="YjbJ_sf"/>
</dbReference>
<gene>
    <name evidence="3" type="ORF">BN874_390003</name>
</gene>
<dbReference type="Pfam" id="PF05532">
    <property type="entry name" value="CsbD"/>
    <property type="match status" value="1"/>
</dbReference>
<dbReference type="Gene3D" id="1.10.1470.10">
    <property type="entry name" value="YjbJ"/>
    <property type="match status" value="1"/>
</dbReference>
<reference evidence="3 4" key="1">
    <citation type="journal article" date="2014" name="ISME J.">
        <title>Candidatus Competibacter-lineage genomes retrieved from metagenomes reveal functional metabolic diversity.</title>
        <authorList>
            <person name="McIlroy S.J."/>
            <person name="Albertsen M."/>
            <person name="Andresen E.K."/>
            <person name="Saunders A.M."/>
            <person name="Kristiansen R."/>
            <person name="Stokholm-Bjerregaard M."/>
            <person name="Nielsen K.L."/>
            <person name="Nielsen P.H."/>
        </authorList>
    </citation>
    <scope>NUCLEOTIDE SEQUENCE [LARGE SCALE GENOMIC DNA]</scope>
    <source>
        <strain evidence="3 4">Run_B_J11</strain>
    </source>
</reference>
<dbReference type="EMBL" id="CBTK010000253">
    <property type="protein sequence ID" value="CDH46176.1"/>
    <property type="molecule type" value="Genomic_DNA"/>
</dbReference>
<evidence type="ECO:0000313" key="3">
    <source>
        <dbReference type="EMBL" id="CDH46176.1"/>
    </source>
</evidence>
<evidence type="ECO:0000313" key="4">
    <source>
        <dbReference type="Proteomes" id="UP000019184"/>
    </source>
</evidence>
<dbReference type="AlphaFoldDB" id="A0A7U7J5A8"/>
<sequence>MCATVQNASNFILIIIGSERWKLDTALRAIVNSPYQENIMNKDQVKGRIEEAKGKVKEVAGKAVGNKNLEQKGKVQNAEGKVQAGYGDLREDVKKAI</sequence>
<evidence type="ECO:0000259" key="2">
    <source>
        <dbReference type="Pfam" id="PF05532"/>
    </source>
</evidence>
<dbReference type="SUPFAM" id="SSF69047">
    <property type="entry name" value="Hypothetical protein YjbJ"/>
    <property type="match status" value="1"/>
</dbReference>
<protein>
    <submittedName>
        <fullName evidence="3">CsbD-like protein (Modular protein)</fullName>
    </submittedName>
</protein>
<feature type="domain" description="CsbD-like" evidence="2">
    <location>
        <begin position="43"/>
        <end position="95"/>
    </location>
</feature>